<dbReference type="InterPro" id="IPR011129">
    <property type="entry name" value="CSD"/>
</dbReference>
<dbReference type="InterPro" id="IPR002059">
    <property type="entry name" value="CSP_DNA-bd"/>
</dbReference>
<dbReference type="InterPro" id="IPR050181">
    <property type="entry name" value="Cold_shock_domain"/>
</dbReference>
<dbReference type="CTD" id="36383456"/>
<dbReference type="GeneID" id="36383456"/>
<sequence>MTVKTETSKSAEGEKIATPIPDPKPKEQTPEEPNTKKNDNKGELLNDENHINGQTIISRGLSGRVKWFNVVNGYGFINIDDDKGDIFVHHTAIIKNNPNKHLSSLADGEEVKFDVVSGRKGPEAANVTGPNNTPVKGSVHADYPHKLRRQMRANKKFYKKLKNEKDDNEGEKKNDQPSENKTENKEKTSRQRNTNSRNYRKKPEEGGQKTEVKQRQYNNEQRSFQNNGPRRGGPPGRGRKSGMKRGQSNNAPQKL</sequence>
<dbReference type="FunFam" id="2.40.50.140:FF:000274">
    <property type="entry name" value="Mitochondrial RNA binding protein"/>
    <property type="match status" value="1"/>
</dbReference>
<reference evidence="5" key="2">
    <citation type="submission" date="2020-12" db="UniProtKB">
        <authorList>
            <consortium name="WormBaseParasite"/>
        </authorList>
    </citation>
    <scope>IDENTIFICATION</scope>
</reference>
<dbReference type="EMBL" id="LN609530">
    <property type="protein sequence ID" value="CEF71076.1"/>
    <property type="molecule type" value="Genomic_DNA"/>
</dbReference>
<dbReference type="PANTHER" id="PTHR11544">
    <property type="entry name" value="COLD SHOCK DOMAIN CONTAINING PROTEINS"/>
    <property type="match status" value="1"/>
</dbReference>
<dbReference type="OMA" id="HADYPHK"/>
<dbReference type="Proteomes" id="UP000035682">
    <property type="component" value="Unplaced"/>
</dbReference>
<feature type="compositionally biased region" description="Basic and acidic residues" evidence="1">
    <location>
        <begin position="1"/>
        <end position="15"/>
    </location>
</feature>
<dbReference type="InterPro" id="IPR012340">
    <property type="entry name" value="NA-bd_OB-fold"/>
</dbReference>
<name>A0A090LMV3_STRRB</name>
<dbReference type="PROSITE" id="PS51857">
    <property type="entry name" value="CSD_2"/>
    <property type="match status" value="1"/>
</dbReference>
<feature type="compositionally biased region" description="Basic and acidic residues" evidence="1">
    <location>
        <begin position="23"/>
        <end position="47"/>
    </location>
</feature>
<dbReference type="RefSeq" id="XP_024510272.1">
    <property type="nucleotide sequence ID" value="XM_024644744.1"/>
</dbReference>
<dbReference type="InterPro" id="IPR019844">
    <property type="entry name" value="CSD_CS"/>
</dbReference>
<dbReference type="OrthoDB" id="203339at2759"/>
<evidence type="ECO:0000259" key="2">
    <source>
        <dbReference type="PROSITE" id="PS51857"/>
    </source>
</evidence>
<dbReference type="PROSITE" id="PS00352">
    <property type="entry name" value="CSD_1"/>
    <property type="match status" value="1"/>
</dbReference>
<organism evidence="3">
    <name type="scientific">Strongyloides ratti</name>
    <name type="common">Parasitic roundworm</name>
    <dbReference type="NCBI Taxonomy" id="34506"/>
    <lineage>
        <taxon>Eukaryota</taxon>
        <taxon>Metazoa</taxon>
        <taxon>Ecdysozoa</taxon>
        <taxon>Nematoda</taxon>
        <taxon>Chromadorea</taxon>
        <taxon>Rhabditida</taxon>
        <taxon>Tylenchina</taxon>
        <taxon>Panagrolaimomorpha</taxon>
        <taxon>Strongyloidoidea</taxon>
        <taxon>Strongyloididae</taxon>
        <taxon>Strongyloides</taxon>
    </lineage>
</organism>
<dbReference type="Pfam" id="PF00313">
    <property type="entry name" value="CSD"/>
    <property type="match status" value="1"/>
</dbReference>
<dbReference type="WormBase" id="SRAE_X000040300">
    <property type="protein sequence ID" value="SRP04996"/>
    <property type="gene ID" value="WBGene00265962"/>
</dbReference>
<feature type="domain" description="CSD" evidence="2">
    <location>
        <begin position="60"/>
        <end position="129"/>
    </location>
</feature>
<dbReference type="eggNOG" id="KOG3070">
    <property type="taxonomic scope" value="Eukaryota"/>
</dbReference>
<reference evidence="3 4" key="1">
    <citation type="submission" date="2014-09" db="EMBL/GenBank/DDBJ databases">
        <authorList>
            <person name="Martin A.A."/>
        </authorList>
    </citation>
    <scope>NUCLEOTIDE SEQUENCE</scope>
    <source>
        <strain evidence="4">ED321</strain>
        <strain evidence="3">ED321 Heterogonic</strain>
    </source>
</reference>
<feature type="compositionally biased region" description="Basic and acidic residues" evidence="1">
    <location>
        <begin position="201"/>
        <end position="214"/>
    </location>
</feature>
<dbReference type="CDD" id="cd04458">
    <property type="entry name" value="CSP_CDS"/>
    <property type="match status" value="1"/>
</dbReference>
<feature type="region of interest" description="Disordered" evidence="1">
    <location>
        <begin position="1"/>
        <end position="47"/>
    </location>
</feature>
<dbReference type="AlphaFoldDB" id="A0A090LMV3"/>
<feature type="compositionally biased region" description="Basic residues" evidence="1">
    <location>
        <begin position="146"/>
        <end position="160"/>
    </location>
</feature>
<feature type="compositionally biased region" description="Polar residues" evidence="1">
    <location>
        <begin position="215"/>
        <end position="227"/>
    </location>
</feature>
<dbReference type="PRINTS" id="PR00050">
    <property type="entry name" value="COLDSHOCK"/>
</dbReference>
<dbReference type="STRING" id="34506.A0A090LMV3"/>
<evidence type="ECO:0000256" key="1">
    <source>
        <dbReference type="SAM" id="MobiDB-lite"/>
    </source>
</evidence>
<evidence type="ECO:0000313" key="5">
    <source>
        <dbReference type="WBParaSite" id="SRAE_X000040300.1"/>
    </source>
</evidence>
<dbReference type="SMART" id="SM00357">
    <property type="entry name" value="CSP"/>
    <property type="match status" value="1"/>
</dbReference>
<dbReference type="Gene3D" id="2.40.50.140">
    <property type="entry name" value="Nucleic acid-binding proteins"/>
    <property type="match status" value="1"/>
</dbReference>
<gene>
    <name evidence="3 5 6" type="ORF">SRAE_X000040300</name>
</gene>
<keyword evidence="4" id="KW-1185">Reference proteome</keyword>
<dbReference type="GO" id="GO:0003676">
    <property type="term" value="F:nucleic acid binding"/>
    <property type="evidence" value="ECO:0007669"/>
    <property type="project" value="InterPro"/>
</dbReference>
<dbReference type="SUPFAM" id="SSF50249">
    <property type="entry name" value="Nucleic acid-binding proteins"/>
    <property type="match status" value="1"/>
</dbReference>
<proteinExistence type="predicted"/>
<evidence type="ECO:0000313" key="3">
    <source>
        <dbReference type="EMBL" id="CEF71076.1"/>
    </source>
</evidence>
<feature type="compositionally biased region" description="Basic and acidic residues" evidence="1">
    <location>
        <begin position="161"/>
        <end position="189"/>
    </location>
</feature>
<protein>
    <submittedName>
        <fullName evidence="3 5">Ypsilon schachtel</fullName>
    </submittedName>
</protein>
<dbReference type="WBParaSite" id="SRAE_X000040300.1">
    <property type="protein sequence ID" value="SRAE_X000040300.1"/>
    <property type="gene ID" value="WBGene00265962"/>
</dbReference>
<evidence type="ECO:0000313" key="6">
    <source>
        <dbReference type="WormBase" id="SRAE_X000040300"/>
    </source>
</evidence>
<accession>A0A090LMV3</accession>
<feature type="region of interest" description="Disordered" evidence="1">
    <location>
        <begin position="121"/>
        <end position="255"/>
    </location>
</feature>
<evidence type="ECO:0000313" key="4">
    <source>
        <dbReference type="Proteomes" id="UP000035682"/>
    </source>
</evidence>